<feature type="signal peptide" evidence="2">
    <location>
        <begin position="1"/>
        <end position="15"/>
    </location>
</feature>
<name>A0A2X0K984_9ACTN</name>
<sequence>MVAAAIAGLPGTAQAAGATASGTPQEVATLPAPAVGAYRADTVWGTGATGFLHQEQGLPGYTWTDYASGADTHVAQLDGVTFNSRPYYRPEAAGGDMFAYWTPTAAGTTTVKLTVGDPAGDSWTTYSLPTGVFGVVGVNGTRLLAHETDGPHLLQLNADGTTSELTLSGLPDASSYTFTAPSLDASSGSIAAITAAPKPGTTGPARSFLVDLGTGKAVEVPAAFPGGGRLSNGYLYSFVNGSTTNTLTSLKVSDILAGTATTATTTSFTLPGTNVAGGIAGGQLLFTNTTTYGAPVELYSVPLVGGGAPTRIDPAVTSGLQFDSLIPGPAGILTVGGTGTSQAVQRFSDAADGTLATAALRTLPPPSATTATLSMDYGQVRQVLSVPQLGGTTRFDLSTTPLAAKSADSSTFGTGPAQNGFLATAPGPCAVDASCVRIVDGSFYGYSSVTPAGVANAGGLQHGFGAGATIVDADAEFEIVNSGGTQYIWDPGQNMVSSQTVPVAGAALWQGTLWRTAGPGRIQAFGLESQFYATPLKRTVNTGASCAPSEIQVAQHWLYWSCGSAGPAGVYDLSTNAGISVPAGPVLLGDGYVVRHDAASGRLQLTDLHTDSVGATTTLATFPASGPSGDDRHLTWTVDRTSGDVAYADSANVVHVLTPGVPASAVSGGVGTSMQVTEPGANLQIGGMLSRPVASWHLVIRRAGTGQQVRVLTGGPTPALYETTWNGYTDSGAKPLDGWYTLQLWATPADDPTAPATPVVGATASVLVQQGVQTFHSFNDDGQPSLFARVGADTRQNAAGDSLVYEGDGKGGLFTQGMAISSRLAANYGTVNALIPFGDLNGDGQNDLLVRMSNGTLGYFSGLPNVNNPAAARPITIGRGWTIYNQLVSVGDLNHDGHDDLVARDNSGVLWFYAGNGHGGFASRVRLGGGWNAYTKIVGVGDLNGDGVGDLLAVDGKGYLWRYLGNGHGGFGARTFLGSGYWIYNALVGVGDLNGDGRNDFVARDPSGVLWLYRGDGRGGFAGRSRISGGWNSFSALY</sequence>
<evidence type="ECO:0000313" key="4">
    <source>
        <dbReference type="Proteomes" id="UP000248889"/>
    </source>
</evidence>
<gene>
    <name evidence="3" type="ORF">DN069_21180</name>
</gene>
<dbReference type="AlphaFoldDB" id="A0A2X0K984"/>
<dbReference type="SUPFAM" id="SSF69318">
    <property type="entry name" value="Integrin alpha N-terminal domain"/>
    <property type="match status" value="1"/>
</dbReference>
<evidence type="ECO:0000256" key="1">
    <source>
        <dbReference type="ARBA" id="ARBA00022729"/>
    </source>
</evidence>
<keyword evidence="4" id="KW-1185">Reference proteome</keyword>
<dbReference type="PANTHER" id="PTHR44103">
    <property type="entry name" value="PROPROTEIN CONVERTASE P"/>
    <property type="match status" value="1"/>
</dbReference>
<protein>
    <recommendedName>
        <fullName evidence="5">VCBS repeat-containing protein</fullName>
    </recommendedName>
</protein>
<dbReference type="EMBL" id="QKYN01000082">
    <property type="protein sequence ID" value="RAG83670.1"/>
    <property type="molecule type" value="Genomic_DNA"/>
</dbReference>
<dbReference type="Proteomes" id="UP000248889">
    <property type="component" value="Unassembled WGS sequence"/>
</dbReference>
<dbReference type="Pfam" id="PF13517">
    <property type="entry name" value="FG-GAP_3"/>
    <property type="match status" value="2"/>
</dbReference>
<organism evidence="3 4">
    <name type="scientific">Streptacidiphilus pinicola</name>
    <dbReference type="NCBI Taxonomy" id="2219663"/>
    <lineage>
        <taxon>Bacteria</taxon>
        <taxon>Bacillati</taxon>
        <taxon>Actinomycetota</taxon>
        <taxon>Actinomycetes</taxon>
        <taxon>Kitasatosporales</taxon>
        <taxon>Streptomycetaceae</taxon>
        <taxon>Streptacidiphilus</taxon>
    </lineage>
</organism>
<reference evidence="3 4" key="1">
    <citation type="submission" date="2018-06" db="EMBL/GenBank/DDBJ databases">
        <title>Streptacidiphilus pinicola sp. nov., isolated from pine grove soil.</title>
        <authorList>
            <person name="Roh S.G."/>
            <person name="Park S."/>
            <person name="Kim M.-K."/>
            <person name="Yun B.-R."/>
            <person name="Park J."/>
            <person name="Kim M.J."/>
            <person name="Kim Y.S."/>
            <person name="Kim S.B."/>
        </authorList>
    </citation>
    <scope>NUCLEOTIDE SEQUENCE [LARGE SCALE GENOMIC DNA]</scope>
    <source>
        <strain evidence="3 4">MMS16-CNU450</strain>
    </source>
</reference>
<dbReference type="InterPro" id="IPR028994">
    <property type="entry name" value="Integrin_alpha_N"/>
</dbReference>
<dbReference type="PANTHER" id="PTHR44103:SF1">
    <property type="entry name" value="PROPROTEIN CONVERTASE P"/>
    <property type="match status" value="1"/>
</dbReference>
<evidence type="ECO:0008006" key="5">
    <source>
        <dbReference type="Google" id="ProtNLM"/>
    </source>
</evidence>
<dbReference type="InterPro" id="IPR013517">
    <property type="entry name" value="FG-GAP"/>
</dbReference>
<evidence type="ECO:0000313" key="3">
    <source>
        <dbReference type="EMBL" id="RAG83670.1"/>
    </source>
</evidence>
<feature type="chain" id="PRO_5016103901" description="VCBS repeat-containing protein" evidence="2">
    <location>
        <begin position="16"/>
        <end position="1038"/>
    </location>
</feature>
<evidence type="ECO:0000256" key="2">
    <source>
        <dbReference type="SAM" id="SignalP"/>
    </source>
</evidence>
<comment type="caution">
    <text evidence="3">The sequence shown here is derived from an EMBL/GenBank/DDBJ whole genome shotgun (WGS) entry which is preliminary data.</text>
</comment>
<proteinExistence type="predicted"/>
<keyword evidence="1 2" id="KW-0732">Signal</keyword>
<accession>A0A2X0K984</accession>
<dbReference type="Gene3D" id="2.130.10.130">
    <property type="entry name" value="Integrin alpha, N-terminal"/>
    <property type="match status" value="1"/>
</dbReference>